<feature type="region of interest" description="Disordered" evidence="1">
    <location>
        <begin position="139"/>
        <end position="161"/>
    </location>
</feature>
<feature type="compositionally biased region" description="Polar residues" evidence="1">
    <location>
        <begin position="15"/>
        <end position="27"/>
    </location>
</feature>
<dbReference type="EMBL" id="CAKOGL010000006">
    <property type="protein sequence ID" value="CAH2087118.1"/>
    <property type="molecule type" value="Genomic_DNA"/>
</dbReference>
<evidence type="ECO:0000256" key="1">
    <source>
        <dbReference type="SAM" id="MobiDB-lite"/>
    </source>
</evidence>
<reference evidence="2" key="1">
    <citation type="submission" date="2022-03" db="EMBL/GenBank/DDBJ databases">
        <authorList>
            <person name="Tunstrom K."/>
        </authorList>
    </citation>
    <scope>NUCLEOTIDE SEQUENCE</scope>
</reference>
<keyword evidence="3" id="KW-1185">Reference proteome</keyword>
<feature type="region of interest" description="Disordered" evidence="1">
    <location>
        <begin position="347"/>
        <end position="377"/>
    </location>
</feature>
<evidence type="ECO:0000313" key="2">
    <source>
        <dbReference type="EMBL" id="CAH2087118.1"/>
    </source>
</evidence>
<dbReference type="AlphaFoldDB" id="A0AAU9TJI6"/>
<name>A0AAU9TJI6_EUPED</name>
<feature type="region of interest" description="Disordered" evidence="1">
    <location>
        <begin position="1"/>
        <end position="32"/>
    </location>
</feature>
<evidence type="ECO:0000313" key="3">
    <source>
        <dbReference type="Proteomes" id="UP001153954"/>
    </source>
</evidence>
<sequence length="377" mass="42177">MEYIVIPAPSKKKLSSSTQPWDSTSPDSDCLSPKNIEHKAVVHTHTSNETSKNSSPLYETIRQTLPTCYTTEKCFISSDEENPTVKFDHLQDDCSSACSTPLAKLRARIKDAVTPGLHRSDSTEYCSILSPDTRLNNFGLTDDSVKDQSSERPTAKLSRSFTPKSYKPLQIKVPEYNLDSIKTLLKEQNGTERSSYNFNIKNYSLPTTPIARSNKLRKNAWLSGELNENKFKVEEKMKGSSNMHNSEETKLKVFNKTLSSTEPSLEKDAKFEVLSNNNNDHGTNDAMSTGSFDTVRDSFTGLRRVELPPADFPASPLGRARSLGSVDEALSRVYVAPLVALHERAILQAQRPRPPRPPPRQTTRGQYCTLQRSQTES</sequence>
<protein>
    <submittedName>
        <fullName evidence="2">Uncharacterized protein</fullName>
    </submittedName>
</protein>
<organism evidence="2 3">
    <name type="scientific">Euphydryas editha</name>
    <name type="common">Edith's checkerspot</name>
    <dbReference type="NCBI Taxonomy" id="104508"/>
    <lineage>
        <taxon>Eukaryota</taxon>
        <taxon>Metazoa</taxon>
        <taxon>Ecdysozoa</taxon>
        <taxon>Arthropoda</taxon>
        <taxon>Hexapoda</taxon>
        <taxon>Insecta</taxon>
        <taxon>Pterygota</taxon>
        <taxon>Neoptera</taxon>
        <taxon>Endopterygota</taxon>
        <taxon>Lepidoptera</taxon>
        <taxon>Glossata</taxon>
        <taxon>Ditrysia</taxon>
        <taxon>Papilionoidea</taxon>
        <taxon>Nymphalidae</taxon>
        <taxon>Nymphalinae</taxon>
        <taxon>Euphydryas</taxon>
    </lineage>
</organism>
<proteinExistence type="predicted"/>
<comment type="caution">
    <text evidence="2">The sequence shown here is derived from an EMBL/GenBank/DDBJ whole genome shotgun (WGS) entry which is preliminary data.</text>
</comment>
<accession>A0AAU9TJI6</accession>
<gene>
    <name evidence="2" type="ORF">EEDITHA_LOCUS3411</name>
</gene>
<dbReference type="Proteomes" id="UP001153954">
    <property type="component" value="Unassembled WGS sequence"/>
</dbReference>
<feature type="compositionally biased region" description="Basic and acidic residues" evidence="1">
    <location>
        <begin position="143"/>
        <end position="154"/>
    </location>
</feature>
<feature type="compositionally biased region" description="Polar residues" evidence="1">
    <location>
        <begin position="365"/>
        <end position="377"/>
    </location>
</feature>